<sequence length="74" mass="7561">MIDGGGKGQSGSMMLNFGWLNGLVSRLGTAAVMVVRILGLWWGPMEDPWGYGDGGRSGGLVKVAALGVGYGCDG</sequence>
<keyword evidence="3" id="KW-1185">Reference proteome</keyword>
<keyword evidence="1" id="KW-0472">Membrane</keyword>
<organism evidence="2 3">
    <name type="scientific">Hibiscus sabdariffa</name>
    <name type="common">roselle</name>
    <dbReference type="NCBI Taxonomy" id="183260"/>
    <lineage>
        <taxon>Eukaryota</taxon>
        <taxon>Viridiplantae</taxon>
        <taxon>Streptophyta</taxon>
        <taxon>Embryophyta</taxon>
        <taxon>Tracheophyta</taxon>
        <taxon>Spermatophyta</taxon>
        <taxon>Magnoliopsida</taxon>
        <taxon>eudicotyledons</taxon>
        <taxon>Gunneridae</taxon>
        <taxon>Pentapetalae</taxon>
        <taxon>rosids</taxon>
        <taxon>malvids</taxon>
        <taxon>Malvales</taxon>
        <taxon>Malvaceae</taxon>
        <taxon>Malvoideae</taxon>
        <taxon>Hibiscus</taxon>
    </lineage>
</organism>
<keyword evidence="1" id="KW-0812">Transmembrane</keyword>
<keyword evidence="1" id="KW-1133">Transmembrane helix</keyword>
<name>A0ABR2QMM2_9ROSI</name>
<evidence type="ECO:0000256" key="1">
    <source>
        <dbReference type="SAM" id="Phobius"/>
    </source>
</evidence>
<proteinExistence type="predicted"/>
<protein>
    <submittedName>
        <fullName evidence="2">Uncharacterized protein</fullName>
    </submittedName>
</protein>
<comment type="caution">
    <text evidence="2">The sequence shown here is derived from an EMBL/GenBank/DDBJ whole genome shotgun (WGS) entry which is preliminary data.</text>
</comment>
<gene>
    <name evidence="2" type="ORF">V6N11_024599</name>
</gene>
<feature type="transmembrane region" description="Helical" evidence="1">
    <location>
        <begin position="23"/>
        <end position="42"/>
    </location>
</feature>
<accession>A0ABR2QMM2</accession>
<evidence type="ECO:0000313" key="2">
    <source>
        <dbReference type="EMBL" id="KAK9001904.1"/>
    </source>
</evidence>
<dbReference type="Proteomes" id="UP001396334">
    <property type="component" value="Unassembled WGS sequence"/>
</dbReference>
<dbReference type="EMBL" id="JBBPBN010000035">
    <property type="protein sequence ID" value="KAK9001904.1"/>
    <property type="molecule type" value="Genomic_DNA"/>
</dbReference>
<evidence type="ECO:0000313" key="3">
    <source>
        <dbReference type="Proteomes" id="UP001396334"/>
    </source>
</evidence>
<reference evidence="2 3" key="1">
    <citation type="journal article" date="2024" name="G3 (Bethesda)">
        <title>Genome assembly of Hibiscus sabdariffa L. provides insights into metabolisms of medicinal natural products.</title>
        <authorList>
            <person name="Kim T."/>
        </authorList>
    </citation>
    <scope>NUCLEOTIDE SEQUENCE [LARGE SCALE GENOMIC DNA]</scope>
    <source>
        <strain evidence="2">TK-2024</strain>
        <tissue evidence="2">Old leaves</tissue>
    </source>
</reference>